<gene>
    <name evidence="1" type="ORF">XFF6991_530175</name>
</gene>
<name>A0A7Z7J5K9_XANCH</name>
<dbReference type="AlphaFoldDB" id="A0A7Z7J5K9"/>
<organism evidence="1 2">
    <name type="scientific">Xanthomonas campestris pv. phaseoli</name>
    <dbReference type="NCBI Taxonomy" id="317013"/>
    <lineage>
        <taxon>Bacteria</taxon>
        <taxon>Pseudomonadati</taxon>
        <taxon>Pseudomonadota</taxon>
        <taxon>Gammaproteobacteria</taxon>
        <taxon>Lysobacterales</taxon>
        <taxon>Lysobacteraceae</taxon>
        <taxon>Xanthomonas</taxon>
    </lineage>
</organism>
<evidence type="ECO:0000313" key="2">
    <source>
        <dbReference type="Proteomes" id="UP000234345"/>
    </source>
</evidence>
<proteinExistence type="predicted"/>
<dbReference type="EMBL" id="OCZC01000081">
    <property type="protein sequence ID" value="SOO26326.1"/>
    <property type="molecule type" value="Genomic_DNA"/>
</dbReference>
<dbReference type="Proteomes" id="UP000234345">
    <property type="component" value="Unassembled WGS sequence"/>
</dbReference>
<accession>A0A7Z7J5K9</accession>
<comment type="caution">
    <text evidence="1">The sequence shown here is derived from an EMBL/GenBank/DDBJ whole genome shotgun (WGS) entry which is preliminary data.</text>
</comment>
<protein>
    <submittedName>
        <fullName evidence="1">Uncharacterized protein</fullName>
    </submittedName>
</protein>
<reference evidence="1 2" key="1">
    <citation type="submission" date="2017-10" db="EMBL/GenBank/DDBJ databases">
        <authorList>
            <person name="Regsiter A."/>
            <person name="William W."/>
        </authorList>
    </citation>
    <scope>NUCLEOTIDE SEQUENCE [LARGE SCALE GENOMIC DNA]</scope>
    <source>
        <strain evidence="1 2">CFBP6991</strain>
    </source>
</reference>
<evidence type="ECO:0000313" key="1">
    <source>
        <dbReference type="EMBL" id="SOO26326.1"/>
    </source>
</evidence>
<sequence>MGRSPVEDRSACNYARQVVDRLQDLSWSCSRLEGDTYSRLDTLKLIQFGLAATGKDRLEAQMILNHKRLCG</sequence>